<keyword evidence="3" id="KW-1185">Reference proteome</keyword>
<name>M0B1L7_9EURY</name>
<dbReference type="OrthoDB" id="359387at2157"/>
<evidence type="ECO:0000313" key="2">
    <source>
        <dbReference type="EMBL" id="ELZ04670.1"/>
    </source>
</evidence>
<dbReference type="EMBL" id="AOIP01000031">
    <property type="protein sequence ID" value="ELZ04670.1"/>
    <property type="molecule type" value="Genomic_DNA"/>
</dbReference>
<gene>
    <name evidence="2" type="ORF">C480_14196</name>
</gene>
<comment type="caution">
    <text evidence="2">The sequence shown here is derived from an EMBL/GenBank/DDBJ whole genome shotgun (WGS) entry which is preliminary data.</text>
</comment>
<protein>
    <submittedName>
        <fullName evidence="2">CobW domain-containing protein</fullName>
    </submittedName>
</protein>
<dbReference type="AlphaFoldDB" id="M0B1L7"/>
<organism evidence="2 3">
    <name type="scientific">Natrialba aegyptia DSM 13077</name>
    <dbReference type="NCBI Taxonomy" id="1227491"/>
    <lineage>
        <taxon>Archaea</taxon>
        <taxon>Methanobacteriati</taxon>
        <taxon>Methanobacteriota</taxon>
        <taxon>Stenosarchaea group</taxon>
        <taxon>Halobacteria</taxon>
        <taxon>Halobacteriales</taxon>
        <taxon>Natrialbaceae</taxon>
        <taxon>Natrialba</taxon>
    </lineage>
</organism>
<feature type="compositionally biased region" description="Polar residues" evidence="1">
    <location>
        <begin position="15"/>
        <end position="24"/>
    </location>
</feature>
<evidence type="ECO:0000313" key="3">
    <source>
        <dbReference type="Proteomes" id="UP000011591"/>
    </source>
</evidence>
<evidence type="ECO:0000256" key="1">
    <source>
        <dbReference type="SAM" id="MobiDB-lite"/>
    </source>
</evidence>
<dbReference type="PATRIC" id="fig|1227491.4.peg.2916"/>
<reference evidence="2 3" key="1">
    <citation type="journal article" date="2014" name="PLoS Genet.">
        <title>Phylogenetically driven sequencing of extremely halophilic archaea reveals strategies for static and dynamic osmo-response.</title>
        <authorList>
            <person name="Becker E.A."/>
            <person name="Seitzer P.M."/>
            <person name="Tritt A."/>
            <person name="Larsen D."/>
            <person name="Krusor M."/>
            <person name="Yao A.I."/>
            <person name="Wu D."/>
            <person name="Madern D."/>
            <person name="Eisen J.A."/>
            <person name="Darling A.E."/>
            <person name="Facciotti M.T."/>
        </authorList>
    </citation>
    <scope>NUCLEOTIDE SEQUENCE [LARGE SCALE GENOMIC DNA]</scope>
    <source>
        <strain evidence="2 3">DSM 13077</strain>
    </source>
</reference>
<feature type="region of interest" description="Disordered" evidence="1">
    <location>
        <begin position="1"/>
        <end position="28"/>
    </location>
</feature>
<dbReference type="Proteomes" id="UP000011591">
    <property type="component" value="Unassembled WGS sequence"/>
</dbReference>
<proteinExistence type="predicted"/>
<dbReference type="RefSeq" id="WP_006666269.1">
    <property type="nucleotide sequence ID" value="NZ_AOIP01000031.1"/>
</dbReference>
<sequence>MQSSTIRLPIPAPVSSESLGTGHSQRGENLLELPNGYDCRRFHGDMLAEIGRLADERDLEYPVANE</sequence>
<accession>M0B1L7</accession>